<keyword evidence="3" id="KW-1185">Reference proteome</keyword>
<gene>
    <name evidence="2" type="ORF">V6N11_073132</name>
</gene>
<proteinExistence type="predicted"/>
<comment type="caution">
    <text evidence="2">The sequence shown here is derived from an EMBL/GenBank/DDBJ whole genome shotgun (WGS) entry which is preliminary data.</text>
</comment>
<reference evidence="2 3" key="1">
    <citation type="journal article" date="2024" name="G3 (Bethesda)">
        <title>Genome assembly of Hibiscus sabdariffa L. provides insights into metabolisms of medicinal natural products.</title>
        <authorList>
            <person name="Kim T."/>
        </authorList>
    </citation>
    <scope>NUCLEOTIDE SEQUENCE [LARGE SCALE GENOMIC DNA]</scope>
    <source>
        <strain evidence="2">TK-2024</strain>
        <tissue evidence="2">Old leaves</tissue>
    </source>
</reference>
<dbReference type="EMBL" id="JBBPBN010000073">
    <property type="protein sequence ID" value="KAK8984982.1"/>
    <property type="molecule type" value="Genomic_DNA"/>
</dbReference>
<name>A0ABR2P962_9ROSI</name>
<feature type="region of interest" description="Disordered" evidence="1">
    <location>
        <begin position="38"/>
        <end position="94"/>
    </location>
</feature>
<sequence length="107" mass="10823">MPAPAPSAAPGSYVGVLPSKEVPATSLMMQSPMSVSSAMNNSAVDTGPITLRAGTESAPKAPVSTDPSSSPVPVSRAPPVPASDAHDPDPAWVRPKKFDPLVVKLPA</sequence>
<dbReference type="Proteomes" id="UP001396334">
    <property type="component" value="Unassembled WGS sequence"/>
</dbReference>
<accession>A0ABR2P962</accession>
<protein>
    <submittedName>
        <fullName evidence="2">Uncharacterized protein</fullName>
    </submittedName>
</protein>
<feature type="compositionally biased region" description="Low complexity" evidence="1">
    <location>
        <begin position="61"/>
        <end position="75"/>
    </location>
</feature>
<organism evidence="2 3">
    <name type="scientific">Hibiscus sabdariffa</name>
    <name type="common">roselle</name>
    <dbReference type="NCBI Taxonomy" id="183260"/>
    <lineage>
        <taxon>Eukaryota</taxon>
        <taxon>Viridiplantae</taxon>
        <taxon>Streptophyta</taxon>
        <taxon>Embryophyta</taxon>
        <taxon>Tracheophyta</taxon>
        <taxon>Spermatophyta</taxon>
        <taxon>Magnoliopsida</taxon>
        <taxon>eudicotyledons</taxon>
        <taxon>Gunneridae</taxon>
        <taxon>Pentapetalae</taxon>
        <taxon>rosids</taxon>
        <taxon>malvids</taxon>
        <taxon>Malvales</taxon>
        <taxon>Malvaceae</taxon>
        <taxon>Malvoideae</taxon>
        <taxon>Hibiscus</taxon>
    </lineage>
</organism>
<evidence type="ECO:0000313" key="3">
    <source>
        <dbReference type="Proteomes" id="UP001396334"/>
    </source>
</evidence>
<evidence type="ECO:0000256" key="1">
    <source>
        <dbReference type="SAM" id="MobiDB-lite"/>
    </source>
</evidence>
<evidence type="ECO:0000313" key="2">
    <source>
        <dbReference type="EMBL" id="KAK8984982.1"/>
    </source>
</evidence>